<dbReference type="OrthoDB" id="2603at2759"/>
<dbReference type="InParanoid" id="A0A316VMU2"/>
<comment type="function">
    <text evidence="4">Transfers mannose from GDP-mannose to dolichol monophosphate to form dolichol phosphate mannose (Dol-P-Man) which is the mannosyl donor in pathways leading to N-glycosylation, glycosyl phosphatidylinositol membrane anchoring, and O-mannosylation of proteins.</text>
</comment>
<evidence type="ECO:0000313" key="7">
    <source>
        <dbReference type="Proteomes" id="UP000245771"/>
    </source>
</evidence>
<dbReference type="FunCoup" id="A0A316VMU2">
    <property type="interactions" value="427"/>
</dbReference>
<keyword evidence="3 4" id="KW-0808">Transferase</keyword>
<reference evidence="6 7" key="1">
    <citation type="journal article" date="2018" name="Mol. Biol. Evol.">
        <title>Broad Genomic Sampling Reveals a Smut Pathogenic Ancestry of the Fungal Clade Ustilaginomycotina.</title>
        <authorList>
            <person name="Kijpornyongpan T."/>
            <person name="Mondo S.J."/>
            <person name="Barry K."/>
            <person name="Sandor L."/>
            <person name="Lee J."/>
            <person name="Lipzen A."/>
            <person name="Pangilinan J."/>
            <person name="LaButti K."/>
            <person name="Hainaut M."/>
            <person name="Henrissat B."/>
            <person name="Grigoriev I.V."/>
            <person name="Spatafora J.W."/>
            <person name="Aime M.C."/>
        </authorList>
    </citation>
    <scope>NUCLEOTIDE SEQUENCE [LARGE SCALE GENOMIC DNA]</scope>
    <source>
        <strain evidence="6 7">MCA 3882</strain>
    </source>
</reference>
<keyword evidence="7" id="KW-1185">Reference proteome</keyword>
<keyword evidence="2 4" id="KW-0328">Glycosyltransferase</keyword>
<dbReference type="EMBL" id="KZ819602">
    <property type="protein sequence ID" value="PWN37421.1"/>
    <property type="molecule type" value="Genomic_DNA"/>
</dbReference>
<comment type="subunit">
    <text evidence="4">Component of the dolichol-phosphate mannose (DPM) synthase complex.</text>
</comment>
<dbReference type="GeneID" id="37020020"/>
<comment type="pathway">
    <text evidence="4">Protein modification; protein glycosylation.</text>
</comment>
<dbReference type="InterPro" id="IPR029044">
    <property type="entry name" value="Nucleotide-diphossugar_trans"/>
</dbReference>
<dbReference type="SUPFAM" id="SSF53448">
    <property type="entry name" value="Nucleotide-diphospho-sugar transferases"/>
    <property type="match status" value="1"/>
</dbReference>
<dbReference type="InterPro" id="IPR039528">
    <property type="entry name" value="DPM1-like"/>
</dbReference>
<organism evidence="6 7">
    <name type="scientific">Meira miltonrushii</name>
    <dbReference type="NCBI Taxonomy" id="1280837"/>
    <lineage>
        <taxon>Eukaryota</taxon>
        <taxon>Fungi</taxon>
        <taxon>Dikarya</taxon>
        <taxon>Basidiomycota</taxon>
        <taxon>Ustilaginomycotina</taxon>
        <taxon>Exobasidiomycetes</taxon>
        <taxon>Exobasidiales</taxon>
        <taxon>Brachybasidiaceae</taxon>
        <taxon>Meira</taxon>
    </lineage>
</organism>
<dbReference type="InterPro" id="IPR001173">
    <property type="entry name" value="Glyco_trans_2-like"/>
</dbReference>
<dbReference type="STRING" id="1280837.A0A316VMU2"/>
<comment type="similarity">
    <text evidence="1 4">Belongs to the glycosyltransferase 2 family.</text>
</comment>
<dbReference type="GO" id="GO:0006488">
    <property type="term" value="P:dolichol-linked oligosaccharide biosynthetic process"/>
    <property type="evidence" value="ECO:0007669"/>
    <property type="project" value="TreeGrafter"/>
</dbReference>
<keyword evidence="4" id="KW-0256">Endoplasmic reticulum</keyword>
<dbReference type="RefSeq" id="XP_025357723.1">
    <property type="nucleotide sequence ID" value="XM_025498239.1"/>
</dbReference>
<dbReference type="Gene3D" id="3.90.550.10">
    <property type="entry name" value="Spore Coat Polysaccharide Biosynthesis Protein SpsA, Chain A"/>
    <property type="match status" value="1"/>
</dbReference>
<name>A0A316VMU2_9BASI</name>
<dbReference type="Pfam" id="PF00535">
    <property type="entry name" value="Glycos_transf_2"/>
    <property type="match status" value="1"/>
</dbReference>
<evidence type="ECO:0000256" key="1">
    <source>
        <dbReference type="ARBA" id="ARBA00006739"/>
    </source>
</evidence>
<accession>A0A316VMU2</accession>
<dbReference type="CDD" id="cd06442">
    <property type="entry name" value="DPM1_like"/>
    <property type="match status" value="1"/>
</dbReference>
<protein>
    <recommendedName>
        <fullName evidence="4">Dolichol-phosphate mannosyltransferase subunit 1</fullName>
        <ecNumber evidence="4">2.4.1.83</ecNumber>
    </recommendedName>
</protein>
<dbReference type="GO" id="GO:0035269">
    <property type="term" value="P:protein O-linked glycosylation via mannose"/>
    <property type="evidence" value="ECO:0007669"/>
    <property type="project" value="TreeGrafter"/>
</dbReference>
<gene>
    <name evidence="6" type="ORF">FA14DRAFT_159486</name>
</gene>
<dbReference type="UniPathway" id="UPA00378"/>
<dbReference type="GO" id="GO:0004582">
    <property type="term" value="F:dolichyl-phosphate beta-D-mannosyltransferase activity"/>
    <property type="evidence" value="ECO:0007669"/>
    <property type="project" value="UniProtKB-UniRule"/>
</dbReference>
<proteinExistence type="inferred from homology"/>
<dbReference type="GO" id="GO:0006506">
    <property type="term" value="P:GPI anchor biosynthetic process"/>
    <property type="evidence" value="ECO:0007669"/>
    <property type="project" value="TreeGrafter"/>
</dbReference>
<dbReference type="EC" id="2.4.1.83" evidence="4"/>
<feature type="domain" description="Glycosyltransferase 2-like" evidence="5">
    <location>
        <begin position="18"/>
        <end position="179"/>
    </location>
</feature>
<evidence type="ECO:0000259" key="5">
    <source>
        <dbReference type="Pfam" id="PF00535"/>
    </source>
</evidence>
<comment type="subcellular location">
    <subcellularLocation>
        <location evidence="4">Endoplasmic reticulum</location>
    </subcellularLocation>
</comment>
<evidence type="ECO:0000313" key="6">
    <source>
        <dbReference type="EMBL" id="PWN37421.1"/>
    </source>
</evidence>
<dbReference type="PANTHER" id="PTHR43398:SF1">
    <property type="entry name" value="DOLICHOL-PHOSPHATE MANNOSYLTRANSFERASE SUBUNIT 1"/>
    <property type="match status" value="1"/>
</dbReference>
<dbReference type="PANTHER" id="PTHR43398">
    <property type="entry name" value="DOLICHOL-PHOSPHATE MANNOSYLTRANSFERASE SUBUNIT 1"/>
    <property type="match status" value="1"/>
</dbReference>
<dbReference type="Proteomes" id="UP000245771">
    <property type="component" value="Unassembled WGS sequence"/>
</dbReference>
<dbReference type="AlphaFoldDB" id="A0A316VMU2"/>
<evidence type="ECO:0000256" key="2">
    <source>
        <dbReference type="ARBA" id="ARBA00022676"/>
    </source>
</evidence>
<comment type="catalytic activity">
    <reaction evidence="4">
        <text>a di-trans,poly-cis-dolichyl phosphate + GDP-alpha-D-mannose = a di-trans,poly-cis-dolichyl beta-D-mannosyl phosphate + GDP</text>
        <dbReference type="Rhea" id="RHEA:21184"/>
        <dbReference type="Rhea" id="RHEA-COMP:19498"/>
        <dbReference type="Rhea" id="RHEA-COMP:19501"/>
        <dbReference type="ChEBI" id="CHEBI:57527"/>
        <dbReference type="ChEBI" id="CHEBI:57683"/>
        <dbReference type="ChEBI" id="CHEBI:58189"/>
        <dbReference type="ChEBI" id="CHEBI:58211"/>
    </reaction>
</comment>
<sequence length="181" mass="19926">MPSNVNTRLTGAAGHKYSVILPTYNERKNLPVILYLLCTTFEQHQIDYEIIIVDDASPDGTQEIAKQCAKVWGENHIVLRPRAGKLGLGTAYVHGLESCTGDFVIIMDADFSHHPKHIPDMIRMQTEQGVDIVQGTRYSGISTGAGVFGWNLKRKLVSRGANLLASFVLGPRTTDVTGSFR</sequence>
<dbReference type="FunFam" id="3.90.550.10:FF:000122">
    <property type="entry name" value="Dolichol-phosphate mannosyltransferase subunit 1"/>
    <property type="match status" value="1"/>
</dbReference>
<dbReference type="GO" id="GO:0005789">
    <property type="term" value="C:endoplasmic reticulum membrane"/>
    <property type="evidence" value="ECO:0007669"/>
    <property type="project" value="TreeGrafter"/>
</dbReference>
<evidence type="ECO:0000256" key="3">
    <source>
        <dbReference type="ARBA" id="ARBA00022679"/>
    </source>
</evidence>
<evidence type="ECO:0000256" key="4">
    <source>
        <dbReference type="RuleBase" id="RU365083"/>
    </source>
</evidence>